<dbReference type="EMBL" id="AP014963">
    <property type="protein sequence ID" value="BAT01859.1"/>
    <property type="molecule type" value="Genomic_DNA"/>
</dbReference>
<dbReference type="AlphaFoldDB" id="A0A0P0X791"/>
<evidence type="ECO:0000313" key="2">
    <source>
        <dbReference type="EMBL" id="BAT01859.1"/>
    </source>
</evidence>
<dbReference type="Proteomes" id="UP000059680">
    <property type="component" value="Chromosome 7"/>
</dbReference>
<evidence type="ECO:0000256" key="1">
    <source>
        <dbReference type="SAM" id="MobiDB-lite"/>
    </source>
</evidence>
<feature type="compositionally biased region" description="Basic residues" evidence="1">
    <location>
        <begin position="72"/>
        <end position="88"/>
    </location>
</feature>
<protein>
    <submittedName>
        <fullName evidence="2">Os07g0527750 protein</fullName>
    </submittedName>
</protein>
<proteinExistence type="predicted"/>
<feature type="non-terminal residue" evidence="2">
    <location>
        <position position="1"/>
    </location>
</feature>
<dbReference type="Gramene" id="Os07t0527750-00">
    <property type="protein sequence ID" value="Os07t0527750-00"/>
    <property type="gene ID" value="Os07g0527750"/>
</dbReference>
<reference evidence="2 3" key="3">
    <citation type="journal article" date="2013" name="Rice">
        <title>Improvement of the Oryza sativa Nipponbare reference genome using next generation sequence and optical map data.</title>
        <authorList>
            <person name="Kawahara Y."/>
            <person name="de la Bastide M."/>
            <person name="Hamilton J.P."/>
            <person name="Kanamori H."/>
            <person name="McCombie W.R."/>
            <person name="Ouyang S."/>
            <person name="Schwartz D.C."/>
            <person name="Tanaka T."/>
            <person name="Wu J."/>
            <person name="Zhou S."/>
            <person name="Childs K.L."/>
            <person name="Davidson R.M."/>
            <person name="Lin H."/>
            <person name="Quesada-Ocampo L."/>
            <person name="Vaillancourt B."/>
            <person name="Sakai H."/>
            <person name="Lee S.S."/>
            <person name="Kim J."/>
            <person name="Numa H."/>
            <person name="Itoh T."/>
            <person name="Buell C.R."/>
            <person name="Matsumoto T."/>
        </authorList>
    </citation>
    <scope>NUCLEOTIDE SEQUENCE [LARGE SCALE GENOMIC DNA]</scope>
    <source>
        <strain evidence="3">cv. Nipponbare</strain>
    </source>
</reference>
<dbReference type="PaxDb" id="39947-A0A0P0X791"/>
<reference evidence="2 3" key="2">
    <citation type="journal article" date="2013" name="Plant Cell Physiol.">
        <title>Rice Annotation Project Database (RAP-DB): an integrative and interactive database for rice genomics.</title>
        <authorList>
            <person name="Sakai H."/>
            <person name="Lee S.S."/>
            <person name="Tanaka T."/>
            <person name="Numa H."/>
            <person name="Kim J."/>
            <person name="Kawahara Y."/>
            <person name="Wakimoto H."/>
            <person name="Yang C.C."/>
            <person name="Iwamoto M."/>
            <person name="Abe T."/>
            <person name="Yamada Y."/>
            <person name="Muto A."/>
            <person name="Inokuchi H."/>
            <person name="Ikemura T."/>
            <person name="Matsumoto T."/>
            <person name="Sasaki T."/>
            <person name="Itoh T."/>
        </authorList>
    </citation>
    <scope>NUCLEOTIDE SEQUENCE [LARGE SCALE GENOMIC DNA]</scope>
    <source>
        <strain evidence="3">cv. Nipponbare</strain>
    </source>
</reference>
<name>A0A0P0X791_ORYSJ</name>
<accession>A0A0P0X791</accession>
<feature type="compositionally biased region" description="Gly residues" evidence="1">
    <location>
        <begin position="126"/>
        <end position="149"/>
    </location>
</feature>
<feature type="region of interest" description="Disordered" evidence="1">
    <location>
        <begin position="72"/>
        <end position="197"/>
    </location>
</feature>
<reference evidence="3" key="1">
    <citation type="journal article" date="2005" name="Nature">
        <title>The map-based sequence of the rice genome.</title>
        <authorList>
            <consortium name="International rice genome sequencing project (IRGSP)"/>
            <person name="Matsumoto T."/>
            <person name="Wu J."/>
            <person name="Kanamori H."/>
            <person name="Katayose Y."/>
            <person name="Fujisawa M."/>
            <person name="Namiki N."/>
            <person name="Mizuno H."/>
            <person name="Yamamoto K."/>
            <person name="Antonio B.A."/>
            <person name="Baba T."/>
            <person name="Sakata K."/>
            <person name="Nagamura Y."/>
            <person name="Aoki H."/>
            <person name="Arikawa K."/>
            <person name="Arita K."/>
            <person name="Bito T."/>
            <person name="Chiden Y."/>
            <person name="Fujitsuka N."/>
            <person name="Fukunaka R."/>
            <person name="Hamada M."/>
            <person name="Harada C."/>
            <person name="Hayashi A."/>
            <person name="Hijishita S."/>
            <person name="Honda M."/>
            <person name="Hosokawa S."/>
            <person name="Ichikawa Y."/>
            <person name="Idonuma A."/>
            <person name="Iijima M."/>
            <person name="Ikeda M."/>
            <person name="Ikeno M."/>
            <person name="Ito K."/>
            <person name="Ito S."/>
            <person name="Ito T."/>
            <person name="Ito Y."/>
            <person name="Ito Y."/>
            <person name="Iwabuchi A."/>
            <person name="Kamiya K."/>
            <person name="Karasawa W."/>
            <person name="Kurita K."/>
            <person name="Katagiri S."/>
            <person name="Kikuta A."/>
            <person name="Kobayashi H."/>
            <person name="Kobayashi N."/>
            <person name="Machita K."/>
            <person name="Maehara T."/>
            <person name="Masukawa M."/>
            <person name="Mizubayashi T."/>
            <person name="Mukai Y."/>
            <person name="Nagasaki H."/>
            <person name="Nagata Y."/>
            <person name="Naito S."/>
            <person name="Nakashima M."/>
            <person name="Nakama Y."/>
            <person name="Nakamichi Y."/>
            <person name="Nakamura M."/>
            <person name="Meguro A."/>
            <person name="Negishi M."/>
            <person name="Ohta I."/>
            <person name="Ohta T."/>
            <person name="Okamoto M."/>
            <person name="Ono N."/>
            <person name="Saji S."/>
            <person name="Sakaguchi M."/>
            <person name="Sakai K."/>
            <person name="Shibata M."/>
            <person name="Shimokawa T."/>
            <person name="Song J."/>
            <person name="Takazaki Y."/>
            <person name="Terasawa K."/>
            <person name="Tsugane M."/>
            <person name="Tsuji K."/>
            <person name="Ueda S."/>
            <person name="Waki K."/>
            <person name="Yamagata H."/>
            <person name="Yamamoto M."/>
            <person name="Yamamoto S."/>
            <person name="Yamane H."/>
            <person name="Yoshiki S."/>
            <person name="Yoshihara R."/>
            <person name="Yukawa K."/>
            <person name="Zhong H."/>
            <person name="Yano M."/>
            <person name="Yuan Q."/>
            <person name="Ouyang S."/>
            <person name="Liu J."/>
            <person name="Jones K.M."/>
            <person name="Gansberger K."/>
            <person name="Moffat K."/>
            <person name="Hill J."/>
            <person name="Bera J."/>
            <person name="Fadrosh D."/>
            <person name="Jin S."/>
            <person name="Johri S."/>
            <person name="Kim M."/>
            <person name="Overton L."/>
            <person name="Reardon M."/>
            <person name="Tsitrin T."/>
            <person name="Vuong H."/>
            <person name="Weaver B."/>
            <person name="Ciecko A."/>
            <person name="Tallon L."/>
            <person name="Jackson J."/>
            <person name="Pai G."/>
            <person name="Aken S.V."/>
            <person name="Utterback T."/>
            <person name="Reidmuller S."/>
            <person name="Feldblyum T."/>
            <person name="Hsiao J."/>
            <person name="Zismann V."/>
            <person name="Iobst S."/>
            <person name="de Vazeille A.R."/>
            <person name="Buell C.R."/>
            <person name="Ying K."/>
            <person name="Li Y."/>
            <person name="Lu T."/>
            <person name="Huang Y."/>
            <person name="Zhao Q."/>
            <person name="Feng Q."/>
            <person name="Zhang L."/>
            <person name="Zhu J."/>
            <person name="Weng Q."/>
            <person name="Mu J."/>
            <person name="Lu Y."/>
            <person name="Fan D."/>
            <person name="Liu Y."/>
            <person name="Guan J."/>
            <person name="Zhang Y."/>
            <person name="Yu S."/>
            <person name="Liu X."/>
            <person name="Zhang Y."/>
            <person name="Hong G."/>
            <person name="Han B."/>
            <person name="Choisne N."/>
            <person name="Demange N."/>
            <person name="Orjeda G."/>
            <person name="Samain S."/>
            <person name="Cattolico L."/>
            <person name="Pelletier E."/>
            <person name="Couloux A."/>
            <person name="Segurens B."/>
            <person name="Wincker P."/>
            <person name="D'Hont A."/>
            <person name="Scarpelli C."/>
            <person name="Weissenbach J."/>
            <person name="Salanoubat M."/>
            <person name="Quetier F."/>
            <person name="Yu Y."/>
            <person name="Kim H.R."/>
            <person name="Rambo T."/>
            <person name="Currie J."/>
            <person name="Collura K."/>
            <person name="Luo M."/>
            <person name="Yang T."/>
            <person name="Ammiraju J.S.S."/>
            <person name="Engler F."/>
            <person name="Soderlund C."/>
            <person name="Wing R.A."/>
            <person name="Palmer L.E."/>
            <person name="de la Bastide M."/>
            <person name="Spiegel L."/>
            <person name="Nascimento L."/>
            <person name="Zutavern T."/>
            <person name="O'Shaughnessy A."/>
            <person name="Dike S."/>
            <person name="Dedhia N."/>
            <person name="Preston R."/>
            <person name="Balija V."/>
            <person name="McCombie W.R."/>
            <person name="Chow T."/>
            <person name="Chen H."/>
            <person name="Chung M."/>
            <person name="Chen C."/>
            <person name="Shaw J."/>
            <person name="Wu H."/>
            <person name="Hsiao K."/>
            <person name="Chao Y."/>
            <person name="Chu M."/>
            <person name="Cheng C."/>
            <person name="Hour A."/>
            <person name="Lee P."/>
            <person name="Lin S."/>
            <person name="Lin Y."/>
            <person name="Liou J."/>
            <person name="Liu S."/>
            <person name="Hsing Y."/>
            <person name="Raghuvanshi S."/>
            <person name="Mohanty A."/>
            <person name="Bharti A.K."/>
            <person name="Gaur A."/>
            <person name="Gupta V."/>
            <person name="Kumar D."/>
            <person name="Ravi V."/>
            <person name="Vij S."/>
            <person name="Kapur A."/>
            <person name="Khurana P."/>
            <person name="Khurana P."/>
            <person name="Khurana J.P."/>
            <person name="Tyagi A.K."/>
            <person name="Gaikwad K."/>
            <person name="Singh A."/>
            <person name="Dalal V."/>
            <person name="Srivastava S."/>
            <person name="Dixit A."/>
            <person name="Pal A.K."/>
            <person name="Ghazi I.A."/>
            <person name="Yadav M."/>
            <person name="Pandit A."/>
            <person name="Bhargava A."/>
            <person name="Sureshbabu K."/>
            <person name="Batra K."/>
            <person name="Sharma T.R."/>
            <person name="Mohapatra T."/>
            <person name="Singh N.K."/>
            <person name="Messing J."/>
            <person name="Nelson A.B."/>
            <person name="Fuks G."/>
            <person name="Kavchok S."/>
            <person name="Keizer G."/>
            <person name="Linton E."/>
            <person name="Llaca V."/>
            <person name="Song R."/>
            <person name="Tanyolac B."/>
            <person name="Young S."/>
            <person name="Ho-Il K."/>
            <person name="Hahn J.H."/>
            <person name="Sangsakoo G."/>
            <person name="Vanavichit A."/>
            <person name="de Mattos Luiz.A.T."/>
            <person name="Zimmer P.D."/>
            <person name="Malone G."/>
            <person name="Dellagostin O."/>
            <person name="de Oliveira A.C."/>
            <person name="Bevan M."/>
            <person name="Bancroft I."/>
            <person name="Minx P."/>
            <person name="Cordum H."/>
            <person name="Wilson R."/>
            <person name="Cheng Z."/>
            <person name="Jin W."/>
            <person name="Jiang J."/>
            <person name="Leong S.A."/>
            <person name="Iwama H."/>
            <person name="Gojobori T."/>
            <person name="Itoh T."/>
            <person name="Niimura Y."/>
            <person name="Fujii Y."/>
            <person name="Habara T."/>
            <person name="Sakai H."/>
            <person name="Sato Y."/>
            <person name="Wilson G."/>
            <person name="Kumar K."/>
            <person name="McCouch S."/>
            <person name="Juretic N."/>
            <person name="Hoen D."/>
            <person name="Wright S."/>
            <person name="Bruskiewich R."/>
            <person name="Bureau T."/>
            <person name="Miyao A."/>
            <person name="Hirochika H."/>
            <person name="Nishikawa T."/>
            <person name="Kadowaki K."/>
            <person name="Sugiura M."/>
            <person name="Burr B."/>
            <person name="Sasaki T."/>
        </authorList>
    </citation>
    <scope>NUCLEOTIDE SEQUENCE [LARGE SCALE GENOMIC DNA]</scope>
    <source>
        <strain evidence="3">cv. Nipponbare</strain>
    </source>
</reference>
<gene>
    <name evidence="2" type="ordered locus">Os07g0527750</name>
    <name evidence="2" type="ORF">OSNPB_070527750</name>
</gene>
<keyword evidence="3" id="KW-1185">Reference proteome</keyword>
<dbReference type="InParanoid" id="A0A0P0X791"/>
<feature type="compositionally biased region" description="Basic and acidic residues" evidence="1">
    <location>
        <begin position="167"/>
        <end position="197"/>
    </location>
</feature>
<sequence length="197" mass="21042">MQHNEEEYFQNHLLLSQVLGSTATIPVSFLLLKNLHSSVQHRAPARASARTQYGQFLLLLLVVPVSLCEKAHHAKGSGRRGHVNRRLPRAATQPREPRVRGGQRARRGLVPAPHRVVERRLAAPVGGAGEGAQGRGGGIRGGGGGGGGGERGDEEGDDLVRPGAGGEVERGVERRVPRGEEARGAAEEERRERGVPP</sequence>
<evidence type="ECO:0000313" key="3">
    <source>
        <dbReference type="Proteomes" id="UP000059680"/>
    </source>
</evidence>
<organism evidence="2 3">
    <name type="scientific">Oryza sativa subsp. japonica</name>
    <name type="common">Rice</name>
    <dbReference type="NCBI Taxonomy" id="39947"/>
    <lineage>
        <taxon>Eukaryota</taxon>
        <taxon>Viridiplantae</taxon>
        <taxon>Streptophyta</taxon>
        <taxon>Embryophyta</taxon>
        <taxon>Tracheophyta</taxon>
        <taxon>Spermatophyta</taxon>
        <taxon>Magnoliopsida</taxon>
        <taxon>Liliopsida</taxon>
        <taxon>Poales</taxon>
        <taxon>Poaceae</taxon>
        <taxon>BOP clade</taxon>
        <taxon>Oryzoideae</taxon>
        <taxon>Oryzeae</taxon>
        <taxon>Oryzinae</taxon>
        <taxon>Oryza</taxon>
        <taxon>Oryza sativa</taxon>
    </lineage>
</organism>